<feature type="transmembrane region" description="Helical" evidence="1">
    <location>
        <begin position="9"/>
        <end position="29"/>
    </location>
</feature>
<keyword evidence="1" id="KW-1133">Transmembrane helix</keyword>
<dbReference type="RefSeq" id="WP_379791594.1">
    <property type="nucleotide sequence ID" value="NZ_JBHSQB010000007.1"/>
</dbReference>
<sequence>MTNNNVLKGVFLVGLGATSYGMLATFVKMAYGEGYTTAEVTSSQFVFGIIGILLINAFQRKRNNNTAVQASSKNKTQLMLAGTSTGLTSIFYYLAVKFDIPVSIAIVLLMQTVWIGVLLEWFLEKKLPSTVKIISVIIVLIGTAFATNLINSDIKLNPLGLFFGMLAAVSFTTTMFTANRIATEISSAQRSLYMLLGGGTMVLIFTLITQIIPNQSAEMAEALGVFSTAKDFNFEIFLKWGIVLSLFGTIIPPMLLNAGFPLTGIGLGSIVSSLELPVSVLMAYFLLHEQVLFVQWIGILLIILAIVIMNVNFKKKKKEIQVL</sequence>
<feature type="transmembrane region" description="Helical" evidence="1">
    <location>
        <begin position="293"/>
        <end position="313"/>
    </location>
</feature>
<feature type="transmembrane region" description="Helical" evidence="1">
    <location>
        <begin position="78"/>
        <end position="96"/>
    </location>
</feature>
<organism evidence="3 4">
    <name type="scientific">Flavobacterium qiangtangense</name>
    <dbReference type="NCBI Taxonomy" id="1442595"/>
    <lineage>
        <taxon>Bacteria</taxon>
        <taxon>Pseudomonadati</taxon>
        <taxon>Bacteroidota</taxon>
        <taxon>Flavobacteriia</taxon>
        <taxon>Flavobacteriales</taxon>
        <taxon>Flavobacteriaceae</taxon>
        <taxon>Flavobacterium</taxon>
    </lineage>
</organism>
<feature type="transmembrane region" description="Helical" evidence="1">
    <location>
        <begin position="130"/>
        <end position="150"/>
    </location>
</feature>
<feature type="transmembrane region" description="Helical" evidence="1">
    <location>
        <begin position="232"/>
        <end position="252"/>
    </location>
</feature>
<feature type="domain" description="EamA" evidence="2">
    <location>
        <begin position="159"/>
        <end position="310"/>
    </location>
</feature>
<feature type="domain" description="EamA" evidence="2">
    <location>
        <begin position="8"/>
        <end position="146"/>
    </location>
</feature>
<accession>A0ABW1PPM0</accession>
<keyword evidence="1" id="KW-0812">Transmembrane</keyword>
<evidence type="ECO:0000313" key="3">
    <source>
        <dbReference type="EMBL" id="MFC6096727.1"/>
    </source>
</evidence>
<dbReference type="Pfam" id="PF00892">
    <property type="entry name" value="EamA"/>
    <property type="match status" value="2"/>
</dbReference>
<evidence type="ECO:0000256" key="1">
    <source>
        <dbReference type="SAM" id="Phobius"/>
    </source>
</evidence>
<proteinExistence type="predicted"/>
<feature type="transmembrane region" description="Helical" evidence="1">
    <location>
        <begin position="156"/>
        <end position="179"/>
    </location>
</feature>
<dbReference type="PANTHER" id="PTHR22911">
    <property type="entry name" value="ACYL-MALONYL CONDENSING ENZYME-RELATED"/>
    <property type="match status" value="1"/>
</dbReference>
<feature type="transmembrane region" description="Helical" evidence="1">
    <location>
        <begin position="264"/>
        <end position="287"/>
    </location>
</feature>
<gene>
    <name evidence="3" type="ORF">ACFPVY_08705</name>
</gene>
<keyword evidence="4" id="KW-1185">Reference proteome</keyword>
<dbReference type="Proteomes" id="UP001596287">
    <property type="component" value="Unassembled WGS sequence"/>
</dbReference>
<dbReference type="SUPFAM" id="SSF103481">
    <property type="entry name" value="Multidrug resistance efflux transporter EmrE"/>
    <property type="match status" value="1"/>
</dbReference>
<name>A0ABW1PPM0_9FLAO</name>
<keyword evidence="1" id="KW-0472">Membrane</keyword>
<evidence type="ECO:0000313" key="4">
    <source>
        <dbReference type="Proteomes" id="UP001596287"/>
    </source>
</evidence>
<reference evidence="4" key="1">
    <citation type="journal article" date="2019" name="Int. J. Syst. Evol. Microbiol.">
        <title>The Global Catalogue of Microorganisms (GCM) 10K type strain sequencing project: providing services to taxonomists for standard genome sequencing and annotation.</title>
        <authorList>
            <consortium name="The Broad Institute Genomics Platform"/>
            <consortium name="The Broad Institute Genome Sequencing Center for Infectious Disease"/>
            <person name="Wu L."/>
            <person name="Ma J."/>
        </authorList>
    </citation>
    <scope>NUCLEOTIDE SEQUENCE [LARGE SCALE GENOMIC DNA]</scope>
    <source>
        <strain evidence="4">CCUG 49679</strain>
    </source>
</reference>
<dbReference type="InterPro" id="IPR000620">
    <property type="entry name" value="EamA_dom"/>
</dbReference>
<protein>
    <submittedName>
        <fullName evidence="3">EamA family transporter</fullName>
    </submittedName>
</protein>
<feature type="transmembrane region" description="Helical" evidence="1">
    <location>
        <begin position="41"/>
        <end position="58"/>
    </location>
</feature>
<dbReference type="InterPro" id="IPR037185">
    <property type="entry name" value="EmrE-like"/>
</dbReference>
<dbReference type="PANTHER" id="PTHR22911:SF137">
    <property type="entry name" value="SOLUTE CARRIER FAMILY 35 MEMBER G2-RELATED"/>
    <property type="match status" value="1"/>
</dbReference>
<feature type="transmembrane region" description="Helical" evidence="1">
    <location>
        <begin position="102"/>
        <end position="123"/>
    </location>
</feature>
<dbReference type="EMBL" id="JBHSQB010000007">
    <property type="protein sequence ID" value="MFC6096727.1"/>
    <property type="molecule type" value="Genomic_DNA"/>
</dbReference>
<feature type="transmembrane region" description="Helical" evidence="1">
    <location>
        <begin position="191"/>
        <end position="212"/>
    </location>
</feature>
<comment type="caution">
    <text evidence="3">The sequence shown here is derived from an EMBL/GenBank/DDBJ whole genome shotgun (WGS) entry which is preliminary data.</text>
</comment>
<evidence type="ECO:0000259" key="2">
    <source>
        <dbReference type="Pfam" id="PF00892"/>
    </source>
</evidence>